<dbReference type="EMBL" id="CYYK01000018">
    <property type="protein sequence ID" value="CUP12628.1"/>
    <property type="molecule type" value="Genomic_DNA"/>
</dbReference>
<proteinExistence type="predicted"/>
<sequence length="170" mass="19509">MSTVRFSQVTFATKSWVAEAWEKMVVELFSGRVVAEVKQLDEVCESKWEVELKKLQNEVHSLCHHAIHQLLPIAGSYQQALLDDVAQAYTVYAPEEAESIFNRGNQAIEDIKGHVSGIRYNACKMREANRKVSELEDMHAKAVMYHNSVKPYMDTLRFHIDQLKHILHVA</sequence>
<name>A0A174KRZ3_PARDI</name>
<dbReference type="Proteomes" id="UP000441609">
    <property type="component" value="Unassembled WGS sequence"/>
</dbReference>
<reference evidence="1 8" key="1">
    <citation type="submission" date="2015-09" db="EMBL/GenBank/DDBJ databases">
        <authorList>
            <consortium name="Pathogen Informatics"/>
        </authorList>
    </citation>
    <scope>NUCLEOTIDE SEQUENCE [LARGE SCALE GENOMIC DNA]</scope>
    <source>
        <strain evidence="1 8">2789STDY5608822</strain>
    </source>
</reference>
<evidence type="ECO:0000313" key="3">
    <source>
        <dbReference type="EMBL" id="MRY92190.1"/>
    </source>
</evidence>
<dbReference type="EMBL" id="WKMY01000001">
    <property type="protein sequence ID" value="MRY92190.1"/>
    <property type="molecule type" value="Genomic_DNA"/>
</dbReference>
<dbReference type="EMBL" id="QSJN01000001">
    <property type="protein sequence ID" value="RHD78102.1"/>
    <property type="molecule type" value="Genomic_DNA"/>
</dbReference>
<evidence type="ECO:0000313" key="8">
    <source>
        <dbReference type="Proteomes" id="UP000095455"/>
    </source>
</evidence>
<dbReference type="Proteomes" id="UP000095455">
    <property type="component" value="Unassembled WGS sequence"/>
</dbReference>
<comment type="caution">
    <text evidence="4">The sequence shown here is derived from an EMBL/GenBank/DDBJ whole genome shotgun (WGS) entry which is preliminary data.</text>
</comment>
<dbReference type="RefSeq" id="WP_005857102.1">
    <property type="nucleotide sequence ID" value="NZ_BQOC01000001.1"/>
</dbReference>
<dbReference type="Proteomes" id="UP001210126">
    <property type="component" value="Unassembled WGS sequence"/>
</dbReference>
<evidence type="ECO:0000313" key="9">
    <source>
        <dbReference type="Proteomes" id="UP000284660"/>
    </source>
</evidence>
<dbReference type="EMBL" id="WKMC01000001">
    <property type="protein sequence ID" value="MRZ49006.1"/>
    <property type="molecule type" value="Genomic_DNA"/>
</dbReference>
<dbReference type="AlphaFoldDB" id="A0A174KRZ3"/>
<gene>
    <name evidence="7" type="ORF">DW782_02085</name>
    <name evidence="1" type="ORF">ERS852380_03974</name>
    <name evidence="4" type="ORF">GKD66_01865</name>
    <name evidence="3" type="ORF">GKD67_02830</name>
    <name evidence="5" type="ORF">GKD68_03595</name>
    <name evidence="6" type="ORF">GKD70_06035</name>
    <name evidence="2" type="ORF">PN599_01645</name>
</gene>
<dbReference type="EMBL" id="JAQMPJ010000001">
    <property type="protein sequence ID" value="MDB9003705.1"/>
    <property type="molecule type" value="Genomic_DNA"/>
</dbReference>
<reference evidence="10 11" key="3">
    <citation type="journal article" date="2019" name="Nat. Med.">
        <title>A library of human gut bacterial isolates paired with longitudinal multiomics data enables mechanistic microbiome research.</title>
        <authorList>
            <person name="Poyet M."/>
            <person name="Groussin M."/>
            <person name="Gibbons S.M."/>
            <person name="Avila-Pacheco J."/>
            <person name="Jiang X."/>
            <person name="Kearney S.M."/>
            <person name="Perrotta A.R."/>
            <person name="Berdy B."/>
            <person name="Zhao S."/>
            <person name="Lieberman T.D."/>
            <person name="Swanson P.K."/>
            <person name="Smith M."/>
            <person name="Roesemann S."/>
            <person name="Alexander J.E."/>
            <person name="Rich S.A."/>
            <person name="Livny J."/>
            <person name="Vlamakis H."/>
            <person name="Clish C."/>
            <person name="Bullock K."/>
            <person name="Deik A."/>
            <person name="Scott J."/>
            <person name="Pierce K.A."/>
            <person name="Xavier R.J."/>
            <person name="Alm E.J."/>
        </authorList>
    </citation>
    <scope>NUCLEOTIDE SEQUENCE [LARGE SCALE GENOMIC DNA]</scope>
    <source>
        <strain evidence="5 10">BIOML-A2</strain>
        <strain evidence="6 12">BIOML-A20</strain>
        <strain evidence="4 11">BIOML-A32</strain>
        <strain evidence="3 13">BIOML-A9</strain>
    </source>
</reference>
<evidence type="ECO:0000313" key="6">
    <source>
        <dbReference type="EMBL" id="MSB72855.1"/>
    </source>
</evidence>
<evidence type="ECO:0000313" key="10">
    <source>
        <dbReference type="Proteomes" id="UP000432516"/>
    </source>
</evidence>
<dbReference type="Proteomes" id="UP000441358">
    <property type="component" value="Unassembled WGS sequence"/>
</dbReference>
<dbReference type="Gene3D" id="1.20.120.1560">
    <property type="match status" value="1"/>
</dbReference>
<dbReference type="Proteomes" id="UP000432516">
    <property type="component" value="Unassembled WGS sequence"/>
</dbReference>
<evidence type="ECO:0000313" key="5">
    <source>
        <dbReference type="EMBL" id="MRZ53833.1"/>
    </source>
</evidence>
<evidence type="ECO:0000313" key="1">
    <source>
        <dbReference type="EMBL" id="CUP12628.1"/>
    </source>
</evidence>
<reference evidence="7 9" key="2">
    <citation type="submission" date="2018-08" db="EMBL/GenBank/DDBJ databases">
        <title>A genome reference for cultivated species of the human gut microbiota.</title>
        <authorList>
            <person name="Zou Y."/>
            <person name="Xue W."/>
            <person name="Luo G."/>
        </authorList>
    </citation>
    <scope>NUCLEOTIDE SEQUENCE [LARGE SCALE GENOMIC DNA]</scope>
    <source>
        <strain evidence="7 9">AM30-4</strain>
    </source>
</reference>
<accession>A0A174KRZ3</accession>
<dbReference type="EMBL" id="WKNE01000002">
    <property type="protein sequence ID" value="MRZ53833.1"/>
    <property type="molecule type" value="Genomic_DNA"/>
</dbReference>
<reference evidence="2" key="4">
    <citation type="submission" date="2023-01" db="EMBL/GenBank/DDBJ databases">
        <title>Human gut microbiome strain richness.</title>
        <authorList>
            <person name="Chen-Liaw A."/>
        </authorList>
    </citation>
    <scope>NUCLEOTIDE SEQUENCE</scope>
    <source>
        <strain evidence="2">RTP21484st1_E5_RTP21484_190118</strain>
    </source>
</reference>
<evidence type="ECO:0000313" key="4">
    <source>
        <dbReference type="EMBL" id="MRZ49006.1"/>
    </source>
</evidence>
<organism evidence="4 11">
    <name type="scientific">Parabacteroides distasonis</name>
    <dbReference type="NCBI Taxonomy" id="823"/>
    <lineage>
        <taxon>Bacteria</taxon>
        <taxon>Pseudomonadati</taxon>
        <taxon>Bacteroidota</taxon>
        <taxon>Bacteroidia</taxon>
        <taxon>Bacteroidales</taxon>
        <taxon>Tannerellaceae</taxon>
        <taxon>Parabacteroides</taxon>
    </lineage>
</organism>
<dbReference type="OrthoDB" id="1098909at2"/>
<evidence type="ECO:0000313" key="13">
    <source>
        <dbReference type="Proteomes" id="UP000461276"/>
    </source>
</evidence>
<protein>
    <submittedName>
        <fullName evidence="4">Glutamine synthetase</fullName>
    </submittedName>
</protein>
<dbReference type="EMBL" id="WKMO01000004">
    <property type="protein sequence ID" value="MSB72855.1"/>
    <property type="molecule type" value="Genomic_DNA"/>
</dbReference>
<evidence type="ECO:0000313" key="7">
    <source>
        <dbReference type="EMBL" id="RHD78102.1"/>
    </source>
</evidence>
<evidence type="ECO:0000313" key="2">
    <source>
        <dbReference type="EMBL" id="MDB9003705.1"/>
    </source>
</evidence>
<dbReference type="Proteomes" id="UP000284660">
    <property type="component" value="Unassembled WGS sequence"/>
</dbReference>
<evidence type="ECO:0000313" key="11">
    <source>
        <dbReference type="Proteomes" id="UP000441358"/>
    </source>
</evidence>
<evidence type="ECO:0000313" key="12">
    <source>
        <dbReference type="Proteomes" id="UP000441609"/>
    </source>
</evidence>
<dbReference type="Proteomes" id="UP000461276">
    <property type="component" value="Unassembled WGS sequence"/>
</dbReference>